<sequence>MKVVIVGGVAGGMSAATRLRRLDENAEIVVVEKGEHVSFANCGLPYYIGGVIGARSALLPRSPEGLWERFALDVRVRHEVLAIDRTARTVTVRNHRSGVDYVEHWDHLVLSMGAEAVVPSVPGVERARVLRDVADADTIFRAAEHARTAVVIGAGFIGLEMAENLHTKGLSVALVEQAGQVLPPLDPEMAQPVAAHLRAHGVAVRLGARVDRIGPDTVVLGDGSAVPADLVVMAAGVRPRGDLARAAGLALGPGGGIVVDASLRTSDPRIHAVGDVAEKVDAVSGKPVLIPLAGPANRQGRLAADSIVGSPVRDTDGHGTAVVGVLGLTAAVTGWNEKRLRTAGRAYRVVHIHPPAHASYYPGAAPLSLKLLIDAGTDGILGAQAVGTEGAARRIDVLATAMAGGLRASDLLGLDLAYAPQYGSAKDPVNMLGYVADNLASVTTATVQWHELDAARAAGATLLDVRTPDEFAAGAIPGAINVPLDRLRQSMAGLPPGRLIVYCHAGQRGHTATRVLSAHGRDVANLDGGFLTWQAGVGSASMSPNAPRL</sequence>
<evidence type="ECO:0000256" key="1">
    <source>
        <dbReference type="ARBA" id="ARBA00001974"/>
    </source>
</evidence>
<dbReference type="InterPro" id="IPR004099">
    <property type="entry name" value="Pyr_nucl-diS_OxRdtase_dimer"/>
</dbReference>
<dbReference type="Pfam" id="PF07992">
    <property type="entry name" value="Pyr_redox_2"/>
    <property type="match status" value="1"/>
</dbReference>
<dbReference type="InterPro" id="IPR023753">
    <property type="entry name" value="FAD/NAD-binding_dom"/>
</dbReference>
<keyword evidence="4" id="KW-0274">FAD</keyword>
<reference evidence="8 9" key="1">
    <citation type="submission" date="2018-12" db="EMBL/GenBank/DDBJ databases">
        <title>Amycolatopsis eburnea sp. nov. actinomycete associate with arbuscular mycorrhiza fungal spore.</title>
        <authorList>
            <person name="Lumyong S."/>
            <person name="Chaiya L."/>
        </authorList>
    </citation>
    <scope>NUCLEOTIDE SEQUENCE [LARGE SCALE GENOMIC DNA]</scope>
    <source>
        <strain evidence="8 9">GLM-1</strain>
    </source>
</reference>
<evidence type="ECO:0000259" key="7">
    <source>
        <dbReference type="PROSITE" id="PS50206"/>
    </source>
</evidence>
<comment type="similarity">
    <text evidence="2">Belongs to the class-III pyridine nucleotide-disulfide oxidoreductase family.</text>
</comment>
<dbReference type="PRINTS" id="PR00411">
    <property type="entry name" value="PNDRDTASEI"/>
</dbReference>
<dbReference type="SUPFAM" id="SSF55424">
    <property type="entry name" value="FAD/NAD-linked reductases, dimerisation (C-terminal) domain"/>
    <property type="match status" value="1"/>
</dbReference>
<dbReference type="InterPro" id="IPR016156">
    <property type="entry name" value="FAD/NAD-linked_Rdtase_dimer_sf"/>
</dbReference>
<dbReference type="SUPFAM" id="SSF52821">
    <property type="entry name" value="Rhodanese/Cell cycle control phosphatase"/>
    <property type="match status" value="1"/>
</dbReference>
<dbReference type="SUPFAM" id="SSF51905">
    <property type="entry name" value="FAD/NAD(P)-binding domain"/>
    <property type="match status" value="1"/>
</dbReference>
<dbReference type="PANTHER" id="PTHR43429:SF1">
    <property type="entry name" value="NAD(P)H SULFUR OXIDOREDUCTASE (COA-DEPENDENT)"/>
    <property type="match status" value="1"/>
</dbReference>
<dbReference type="Proteomes" id="UP000267081">
    <property type="component" value="Unassembled WGS sequence"/>
</dbReference>
<dbReference type="PANTHER" id="PTHR43429">
    <property type="entry name" value="PYRIDINE NUCLEOTIDE-DISULFIDE OXIDOREDUCTASE DOMAIN-CONTAINING"/>
    <property type="match status" value="1"/>
</dbReference>
<evidence type="ECO:0000256" key="2">
    <source>
        <dbReference type="ARBA" id="ARBA00009130"/>
    </source>
</evidence>
<dbReference type="Gene3D" id="3.40.250.10">
    <property type="entry name" value="Rhodanese-like domain"/>
    <property type="match status" value="1"/>
</dbReference>
<feature type="domain" description="Rhodanese" evidence="7">
    <location>
        <begin position="456"/>
        <end position="542"/>
    </location>
</feature>
<dbReference type="GO" id="GO:0016491">
    <property type="term" value="F:oxidoreductase activity"/>
    <property type="evidence" value="ECO:0007669"/>
    <property type="project" value="UniProtKB-KW"/>
</dbReference>
<keyword evidence="3" id="KW-0285">Flavoprotein</keyword>
<keyword evidence="9" id="KW-1185">Reference proteome</keyword>
<comment type="caution">
    <text evidence="8">The sequence shown here is derived from an EMBL/GenBank/DDBJ whole genome shotgun (WGS) entry which is preliminary data.</text>
</comment>
<dbReference type="RefSeq" id="WP_125313361.1">
    <property type="nucleotide sequence ID" value="NZ_RSEC01000058.1"/>
</dbReference>
<dbReference type="PRINTS" id="PR00368">
    <property type="entry name" value="FADPNR"/>
</dbReference>
<comment type="cofactor">
    <cofactor evidence="1">
        <name>FAD</name>
        <dbReference type="ChEBI" id="CHEBI:57692"/>
    </cofactor>
</comment>
<protein>
    <submittedName>
        <fullName evidence="8">CoA-disulfide reductase</fullName>
    </submittedName>
</protein>
<evidence type="ECO:0000256" key="3">
    <source>
        <dbReference type="ARBA" id="ARBA00022630"/>
    </source>
</evidence>
<keyword evidence="5" id="KW-0560">Oxidoreductase</keyword>
<evidence type="ECO:0000313" key="9">
    <source>
        <dbReference type="Proteomes" id="UP000267081"/>
    </source>
</evidence>
<dbReference type="AlphaFoldDB" id="A0A3R9EPR0"/>
<evidence type="ECO:0000256" key="6">
    <source>
        <dbReference type="ARBA" id="ARBA00023284"/>
    </source>
</evidence>
<gene>
    <name evidence="8" type="ORF">EIY87_31085</name>
</gene>
<evidence type="ECO:0000256" key="5">
    <source>
        <dbReference type="ARBA" id="ARBA00023002"/>
    </source>
</evidence>
<dbReference type="Pfam" id="PF00581">
    <property type="entry name" value="Rhodanese"/>
    <property type="match status" value="1"/>
</dbReference>
<organism evidence="8 9">
    <name type="scientific">Amycolatopsis eburnea</name>
    <dbReference type="NCBI Taxonomy" id="2267691"/>
    <lineage>
        <taxon>Bacteria</taxon>
        <taxon>Bacillati</taxon>
        <taxon>Actinomycetota</taxon>
        <taxon>Actinomycetes</taxon>
        <taxon>Pseudonocardiales</taxon>
        <taxon>Pseudonocardiaceae</taxon>
        <taxon>Amycolatopsis</taxon>
    </lineage>
</organism>
<dbReference type="Pfam" id="PF02852">
    <property type="entry name" value="Pyr_redox_dim"/>
    <property type="match status" value="1"/>
</dbReference>
<dbReference type="InterPro" id="IPR001763">
    <property type="entry name" value="Rhodanese-like_dom"/>
</dbReference>
<dbReference type="EMBL" id="RSEC01000058">
    <property type="protein sequence ID" value="RSD14087.1"/>
    <property type="molecule type" value="Genomic_DNA"/>
</dbReference>
<evidence type="ECO:0000313" key="8">
    <source>
        <dbReference type="EMBL" id="RSD14087.1"/>
    </source>
</evidence>
<dbReference type="Gene3D" id="3.50.50.60">
    <property type="entry name" value="FAD/NAD(P)-binding domain"/>
    <property type="match status" value="2"/>
</dbReference>
<dbReference type="SMART" id="SM00450">
    <property type="entry name" value="RHOD"/>
    <property type="match status" value="1"/>
</dbReference>
<dbReference type="InterPro" id="IPR036873">
    <property type="entry name" value="Rhodanese-like_dom_sf"/>
</dbReference>
<keyword evidence="6" id="KW-0676">Redox-active center</keyword>
<proteinExistence type="inferred from homology"/>
<dbReference type="PROSITE" id="PS50206">
    <property type="entry name" value="RHODANESE_3"/>
    <property type="match status" value="1"/>
</dbReference>
<name>A0A3R9EPR0_9PSEU</name>
<dbReference type="InterPro" id="IPR036188">
    <property type="entry name" value="FAD/NAD-bd_sf"/>
</dbReference>
<dbReference type="InterPro" id="IPR050260">
    <property type="entry name" value="FAD-bd_OxRdtase"/>
</dbReference>
<evidence type="ECO:0000256" key="4">
    <source>
        <dbReference type="ARBA" id="ARBA00022827"/>
    </source>
</evidence>
<dbReference type="OrthoDB" id="9802028at2"/>
<accession>A0A3R9EPR0</accession>